<evidence type="ECO:0000256" key="7">
    <source>
        <dbReference type="ARBA" id="ARBA00022840"/>
    </source>
</evidence>
<evidence type="ECO:0000256" key="11">
    <source>
        <dbReference type="ARBA" id="ARBA00023204"/>
    </source>
</evidence>
<dbReference type="InterPro" id="IPR006555">
    <property type="entry name" value="ATP-dep_Helicase_C"/>
</dbReference>
<keyword evidence="12" id="KW-0413">Isomerase</keyword>
<dbReference type="Gene3D" id="3.90.320.10">
    <property type="match status" value="1"/>
</dbReference>
<evidence type="ECO:0000256" key="12">
    <source>
        <dbReference type="ARBA" id="ARBA00023235"/>
    </source>
</evidence>
<dbReference type="InterPro" id="IPR045028">
    <property type="entry name" value="DinG/Rad3-like"/>
</dbReference>
<dbReference type="Proteomes" id="UP000016860">
    <property type="component" value="Unassembled WGS sequence"/>
</dbReference>
<keyword evidence="7" id="KW-0067">ATP-binding</keyword>
<keyword evidence="5" id="KW-0378">Hydrolase</keyword>
<organism evidence="15 16">
    <name type="scientific">Ruminiclostridium papyrosolvens C7</name>
    <dbReference type="NCBI Taxonomy" id="1330534"/>
    <lineage>
        <taxon>Bacteria</taxon>
        <taxon>Bacillati</taxon>
        <taxon>Bacillota</taxon>
        <taxon>Clostridia</taxon>
        <taxon>Eubacteriales</taxon>
        <taxon>Oscillospiraceae</taxon>
        <taxon>Ruminiclostridium</taxon>
    </lineage>
</organism>
<dbReference type="InterPro" id="IPR014013">
    <property type="entry name" value="Helic_SF1/SF2_ATP-bd_DinG/Rad3"/>
</dbReference>
<dbReference type="Pfam" id="PF00270">
    <property type="entry name" value="DEAD"/>
    <property type="match status" value="1"/>
</dbReference>
<dbReference type="PROSITE" id="PS51193">
    <property type="entry name" value="HELICASE_ATP_BIND_2"/>
    <property type="match status" value="1"/>
</dbReference>
<evidence type="ECO:0000256" key="1">
    <source>
        <dbReference type="ARBA" id="ARBA00022485"/>
    </source>
</evidence>
<dbReference type="PANTHER" id="PTHR11472:SF34">
    <property type="entry name" value="REGULATOR OF TELOMERE ELONGATION HELICASE 1"/>
    <property type="match status" value="1"/>
</dbReference>
<dbReference type="InterPro" id="IPR027417">
    <property type="entry name" value="P-loop_NTPase"/>
</dbReference>
<sequence>MGKPEIKISIRNLVELVLRSGDIDNRLVSSGRMLEGTKIHQKIQKQGGESYNKEVSLVHNFDTEDFMFRLEGRADGIIVEPDEIVIDEIKSTTRPLEFIDEDFSLLHWAQAKCYAFIYAVQNELDSIYVQLTYFHIETEEIKRIRKQFLFEELKTFIEELLDKYVVWASLSDSWNKRRDTSIKILEFPFKDYRKGQRELAVAVYKTIMQGKKLFAQAPTGIGKTISTLFPAVKALGEQHISKIFYLTAKTITRQVAEEAFSKMRECGLVFRTITLTAKDKICFNKEGSCNPDFCEYAKGHYNRVNNALEDVLKNSENLSRDVIEEYSRKHMVCPFEFSLDLSLWADCIICDYNYAFDPRVYLKRFFLNNTGDYAFLVDEAHNLVDRAREMFSAQILKSGYLEAKKLMKSKVPRVARILNKINSYMVALRKQCQDEGFIVSKTELTDLYRLLNSFISESEEWILKNQNSNIDGFDQLLETYFNSIAFTRMADFYDERYITFIETKSNDVRVKLFCLDPSFLLADAVKRGKTAVFFSATLTPLNYFMDVLGGDKEDYNINLASPFAKDNLCLIVNDNISTRYKNRDKSYDKIVDIIWSAVNKKIGNYVVFFPSYKYMNEVYTRFTEQYPETDTIIQETSMTEEERESFLNSFQSGTGKSLVSFGVLGGIFSEGIDLKGDRLIGAIIVGVGLPQVSPEQDIIMNYYQNKNRMGFENAYMYPGMNKVLQAAGRVIRSEHDVGTVVLLDERFSNGSYRRLFPRHWEHAMRVQDTGQLGKRLEQFWIDKNIE</sequence>
<dbReference type="Pfam" id="PF13307">
    <property type="entry name" value="Helicase_C_2"/>
    <property type="match status" value="1"/>
</dbReference>
<gene>
    <name evidence="15" type="ORF">L323_07020</name>
</gene>
<name>U4R4K5_9FIRM</name>
<dbReference type="GO" id="GO:0003678">
    <property type="term" value="F:DNA helicase activity"/>
    <property type="evidence" value="ECO:0007669"/>
    <property type="project" value="InterPro"/>
</dbReference>
<keyword evidence="6 15" id="KW-0347">Helicase</keyword>
<dbReference type="GO" id="GO:0006281">
    <property type="term" value="P:DNA repair"/>
    <property type="evidence" value="ECO:0007669"/>
    <property type="project" value="UniProtKB-KW"/>
</dbReference>
<dbReference type="InterPro" id="IPR006554">
    <property type="entry name" value="Helicase-like_DEXD_c2"/>
</dbReference>
<dbReference type="GO" id="GO:0003677">
    <property type="term" value="F:DNA binding"/>
    <property type="evidence" value="ECO:0007669"/>
    <property type="project" value="UniProtKB-KW"/>
</dbReference>
<dbReference type="InterPro" id="IPR042493">
    <property type="entry name" value="XPD_DNA_FeS"/>
</dbReference>
<dbReference type="Gene3D" id="3.40.50.300">
    <property type="entry name" value="P-loop containing nucleotide triphosphate hydrolases"/>
    <property type="match status" value="2"/>
</dbReference>
<keyword evidence="10" id="KW-0238">DNA-binding</keyword>
<evidence type="ECO:0000256" key="8">
    <source>
        <dbReference type="ARBA" id="ARBA00023004"/>
    </source>
</evidence>
<dbReference type="SMART" id="SM00491">
    <property type="entry name" value="HELICc2"/>
    <property type="match status" value="1"/>
</dbReference>
<keyword evidence="4" id="KW-0227">DNA damage</keyword>
<evidence type="ECO:0000313" key="15">
    <source>
        <dbReference type="EMBL" id="EPR12803.1"/>
    </source>
</evidence>
<evidence type="ECO:0000256" key="13">
    <source>
        <dbReference type="ARBA" id="ARBA00038058"/>
    </source>
</evidence>
<dbReference type="SMART" id="SM00488">
    <property type="entry name" value="DEXDc2"/>
    <property type="match status" value="1"/>
</dbReference>
<dbReference type="RefSeq" id="WP_020814968.1">
    <property type="nucleotide sequence ID" value="NZ_ATAY01000023.1"/>
</dbReference>
<comment type="caution">
    <text evidence="15">The sequence shown here is derived from an EMBL/GenBank/DDBJ whole genome shotgun (WGS) entry which is preliminary data.</text>
</comment>
<dbReference type="EMBL" id="ATAY01000023">
    <property type="protein sequence ID" value="EPR12803.1"/>
    <property type="molecule type" value="Genomic_DNA"/>
</dbReference>
<proteinExistence type="inferred from homology"/>
<comment type="similarity">
    <text evidence="13">Belongs to the helicase family. DinG subfamily.</text>
</comment>
<protein>
    <submittedName>
        <fullName evidence="15">ATP-dependent helicase</fullName>
    </submittedName>
</protein>
<keyword evidence="1" id="KW-0004">4Fe-4S</keyword>
<evidence type="ECO:0000256" key="6">
    <source>
        <dbReference type="ARBA" id="ARBA00022806"/>
    </source>
</evidence>
<dbReference type="AlphaFoldDB" id="U4R4K5"/>
<keyword evidence="8" id="KW-0408">Iron</keyword>
<evidence type="ECO:0000256" key="3">
    <source>
        <dbReference type="ARBA" id="ARBA00022741"/>
    </source>
</evidence>
<dbReference type="STRING" id="1330534.L323_07020"/>
<dbReference type="PANTHER" id="PTHR11472">
    <property type="entry name" value="DNA REPAIR DEAD HELICASE RAD3/XP-D SUBFAMILY MEMBER"/>
    <property type="match status" value="1"/>
</dbReference>
<dbReference type="GO" id="GO:0005524">
    <property type="term" value="F:ATP binding"/>
    <property type="evidence" value="ECO:0007669"/>
    <property type="project" value="UniProtKB-KW"/>
</dbReference>
<keyword evidence="2" id="KW-0479">Metal-binding</keyword>
<evidence type="ECO:0000256" key="10">
    <source>
        <dbReference type="ARBA" id="ARBA00023125"/>
    </source>
</evidence>
<dbReference type="Pfam" id="PF06733">
    <property type="entry name" value="DEAD_2"/>
    <property type="match status" value="1"/>
</dbReference>
<dbReference type="GO" id="GO:0046872">
    <property type="term" value="F:metal ion binding"/>
    <property type="evidence" value="ECO:0007669"/>
    <property type="project" value="UniProtKB-KW"/>
</dbReference>
<evidence type="ECO:0000256" key="5">
    <source>
        <dbReference type="ARBA" id="ARBA00022801"/>
    </source>
</evidence>
<evidence type="ECO:0000256" key="9">
    <source>
        <dbReference type="ARBA" id="ARBA00023014"/>
    </source>
</evidence>
<reference evidence="15 16" key="1">
    <citation type="journal article" date="2013" name="Genome Announc.">
        <title>Draft Genome Sequence of the Cellulolytic Bacterium Clostridium papyrosolvens C7 (ATCC 700395).</title>
        <authorList>
            <person name="Zepeda V."/>
            <person name="Dassa B."/>
            <person name="Borovok I."/>
            <person name="Lamed R."/>
            <person name="Bayer E.A."/>
            <person name="Cate J.H."/>
        </authorList>
    </citation>
    <scope>NUCLEOTIDE SEQUENCE [LARGE SCALE GENOMIC DNA]</scope>
    <source>
        <strain evidence="15 16">C7</strain>
    </source>
</reference>
<dbReference type="SUPFAM" id="SSF52540">
    <property type="entry name" value="P-loop containing nucleoside triphosphate hydrolases"/>
    <property type="match status" value="2"/>
</dbReference>
<dbReference type="GO" id="GO:0051539">
    <property type="term" value="F:4 iron, 4 sulfur cluster binding"/>
    <property type="evidence" value="ECO:0007669"/>
    <property type="project" value="UniProtKB-KW"/>
</dbReference>
<keyword evidence="9" id="KW-0411">Iron-sulfur</keyword>
<dbReference type="InterPro" id="IPR010614">
    <property type="entry name" value="RAD3-like_helicase_DEAD"/>
</dbReference>
<accession>U4R4K5</accession>
<dbReference type="Gene3D" id="1.10.275.40">
    <property type="match status" value="1"/>
</dbReference>
<dbReference type="GO" id="GO:0016818">
    <property type="term" value="F:hydrolase activity, acting on acid anhydrides, in phosphorus-containing anhydrides"/>
    <property type="evidence" value="ECO:0007669"/>
    <property type="project" value="InterPro"/>
</dbReference>
<evidence type="ECO:0000259" key="14">
    <source>
        <dbReference type="PROSITE" id="PS51193"/>
    </source>
</evidence>
<evidence type="ECO:0000256" key="4">
    <source>
        <dbReference type="ARBA" id="ARBA00022763"/>
    </source>
</evidence>
<dbReference type="PATRIC" id="fig|1330534.3.peg.1403"/>
<dbReference type="InterPro" id="IPR011604">
    <property type="entry name" value="PDDEXK-like_dom_sf"/>
</dbReference>
<keyword evidence="11" id="KW-0234">DNA repair</keyword>
<keyword evidence="3" id="KW-0547">Nucleotide-binding</keyword>
<evidence type="ECO:0000256" key="2">
    <source>
        <dbReference type="ARBA" id="ARBA00022723"/>
    </source>
</evidence>
<dbReference type="Gene3D" id="1.10.30.20">
    <property type="entry name" value="Bacterial XPD DNA helicase, FeS cluster domain"/>
    <property type="match status" value="1"/>
</dbReference>
<evidence type="ECO:0000313" key="16">
    <source>
        <dbReference type="Proteomes" id="UP000016860"/>
    </source>
</evidence>
<feature type="domain" description="Helicase ATP-binding" evidence="14">
    <location>
        <begin position="182"/>
        <end position="440"/>
    </location>
</feature>
<dbReference type="OrthoDB" id="9765586at2"/>
<dbReference type="InterPro" id="IPR011545">
    <property type="entry name" value="DEAD/DEAH_box_helicase_dom"/>
</dbReference>